<reference evidence="3" key="1">
    <citation type="journal article" date="2018" name="Nat. Plants">
        <title>Whole-genome landscape of Medicago truncatula symbiotic genes.</title>
        <authorList>
            <person name="Pecrix Y."/>
            <person name="Gamas P."/>
            <person name="Carrere S."/>
        </authorList>
    </citation>
    <scope>NUCLEOTIDE SEQUENCE</scope>
    <source>
        <tissue evidence="3">Leaves</tissue>
    </source>
</reference>
<protein>
    <submittedName>
        <fullName evidence="3">Putative DOMON domain-containing protein</fullName>
    </submittedName>
</protein>
<dbReference type="InterPro" id="IPR045265">
    <property type="entry name" value="AIR12_DOMON"/>
</dbReference>
<gene>
    <name evidence="3" type="ORF">MtrunA17_Chr7g0261921</name>
</gene>
<evidence type="ECO:0000256" key="1">
    <source>
        <dbReference type="SAM" id="Phobius"/>
    </source>
</evidence>
<dbReference type="PANTHER" id="PTHR23130:SF212">
    <property type="entry name" value="AUXIN-RESPONSIVE FAMILY PROTEIN"/>
    <property type="match status" value="1"/>
</dbReference>
<keyword evidence="1" id="KW-1133">Transmembrane helix</keyword>
<comment type="caution">
    <text evidence="3">The sequence shown here is derived from an EMBL/GenBank/DDBJ whole genome shotgun (WGS) entry which is preliminary data.</text>
</comment>
<keyword evidence="1" id="KW-0472">Membrane</keyword>
<feature type="domain" description="AIR12 DOMON" evidence="2">
    <location>
        <begin position="1"/>
        <end position="100"/>
    </location>
</feature>
<name>A0A396H913_MEDTR</name>
<dbReference type="PANTHER" id="PTHR23130">
    <property type="entry name" value="CYTOCHROME B561 AND DOMON DOMAIN-CONTAINING PROTEIN"/>
    <property type="match status" value="1"/>
</dbReference>
<organism evidence="3">
    <name type="scientific">Medicago truncatula</name>
    <name type="common">Barrel medic</name>
    <name type="synonym">Medicago tribuloides</name>
    <dbReference type="NCBI Taxonomy" id="3880"/>
    <lineage>
        <taxon>Eukaryota</taxon>
        <taxon>Viridiplantae</taxon>
        <taxon>Streptophyta</taxon>
        <taxon>Embryophyta</taxon>
        <taxon>Tracheophyta</taxon>
        <taxon>Spermatophyta</taxon>
        <taxon>Magnoliopsida</taxon>
        <taxon>eudicotyledons</taxon>
        <taxon>Gunneridae</taxon>
        <taxon>Pentapetalae</taxon>
        <taxon>rosids</taxon>
        <taxon>fabids</taxon>
        <taxon>Fabales</taxon>
        <taxon>Fabaceae</taxon>
        <taxon>Papilionoideae</taxon>
        <taxon>50 kb inversion clade</taxon>
        <taxon>NPAAA clade</taxon>
        <taxon>Hologalegina</taxon>
        <taxon>IRL clade</taxon>
        <taxon>Trifolieae</taxon>
        <taxon>Medicago</taxon>
    </lineage>
</organism>
<dbReference type="Proteomes" id="UP000265566">
    <property type="component" value="Chromosome 7"/>
</dbReference>
<keyword evidence="1" id="KW-0812">Transmembrane</keyword>
<proteinExistence type="predicted"/>
<sequence>MLGSQALIGYQNFDGSFKAYTSSITSYQTMLQEDNLSFPVYNLSGMFVNGSMMIFASLQLPQNVTLVNHAWQEGLVSNDGSLKSHALRGPNIQSFGTLDFTSGNIISQNVGAKLKSKMMLRIVSNILLFFSLFFIQIAILYLHFSLGDHPCFVSC</sequence>
<evidence type="ECO:0000259" key="2">
    <source>
        <dbReference type="Pfam" id="PF04526"/>
    </source>
</evidence>
<evidence type="ECO:0000313" key="3">
    <source>
        <dbReference type="EMBL" id="RHN48264.1"/>
    </source>
</evidence>
<feature type="transmembrane region" description="Helical" evidence="1">
    <location>
        <begin position="122"/>
        <end position="144"/>
    </location>
</feature>
<dbReference type="EMBL" id="PSQE01000007">
    <property type="protein sequence ID" value="RHN48264.1"/>
    <property type="molecule type" value="Genomic_DNA"/>
</dbReference>
<dbReference type="Gramene" id="rna42963">
    <property type="protein sequence ID" value="RHN48264.1"/>
    <property type="gene ID" value="gene42963"/>
</dbReference>
<accession>A0A396H913</accession>
<dbReference type="AlphaFoldDB" id="A0A396H913"/>
<dbReference type="Pfam" id="PF04526">
    <property type="entry name" value="DUF568"/>
    <property type="match status" value="1"/>
</dbReference>